<dbReference type="OrthoDB" id="3206739at2"/>
<dbReference type="InterPro" id="IPR050300">
    <property type="entry name" value="GDXG_lipolytic_enzyme"/>
</dbReference>
<evidence type="ECO:0000256" key="1">
    <source>
        <dbReference type="ARBA" id="ARBA00022801"/>
    </source>
</evidence>
<accession>A0A1H8QTZ3</accession>
<dbReference type="STRING" id="673521.SAMN05660991_00795"/>
<sequence length="327" mass="34387">MRTIPSSAGPPPPFDPECGAVLAELGELLAPSVTLDEIPALRANLAAVTPPIPEELTSAFTVEERSVPGAEGSPEVSLLICRPTSATGPVAALYWMHSGGMIVADNRDGLDEVLVYAKDLELAVVSVEYRLAPEHPHPAPFDDCYAGLLWTAEHARELGIDPDRLVVAGLSAGGGLAAAVALAARDRSGPALAGQFLLCPMLDDRNDTVSVQQMAGLGVWDRTANETGWTALLGEACGGADVSPYAAPARATDLSGLPPAFIDVGSAETFRDEDVAFALRIWEVGGIAELHVWPGGFHGYARMAPATQISRATRAVRLEWLRRLLAA</sequence>
<dbReference type="PANTHER" id="PTHR48081:SF8">
    <property type="entry name" value="ALPHA_BETA HYDROLASE FOLD-3 DOMAIN-CONTAINING PROTEIN-RELATED"/>
    <property type="match status" value="1"/>
</dbReference>
<dbReference type="InterPro" id="IPR029058">
    <property type="entry name" value="AB_hydrolase_fold"/>
</dbReference>
<dbReference type="EMBL" id="FOEE01000002">
    <property type="protein sequence ID" value="SEO57527.1"/>
    <property type="molecule type" value="Genomic_DNA"/>
</dbReference>
<gene>
    <name evidence="3" type="ORF">SAMN05660991_00795</name>
</gene>
<keyword evidence="4" id="KW-1185">Reference proteome</keyword>
<dbReference type="InterPro" id="IPR013094">
    <property type="entry name" value="AB_hydrolase_3"/>
</dbReference>
<keyword evidence="1" id="KW-0378">Hydrolase</keyword>
<dbReference type="GO" id="GO:0016787">
    <property type="term" value="F:hydrolase activity"/>
    <property type="evidence" value="ECO:0007669"/>
    <property type="project" value="UniProtKB-KW"/>
</dbReference>
<name>A0A1H8QTZ3_9ACTN</name>
<protein>
    <submittedName>
        <fullName evidence="3">Acetyl esterase/lipase</fullName>
    </submittedName>
</protein>
<organism evidence="3 4">
    <name type="scientific">Trujillonella endophytica</name>
    <dbReference type="NCBI Taxonomy" id="673521"/>
    <lineage>
        <taxon>Bacteria</taxon>
        <taxon>Bacillati</taxon>
        <taxon>Actinomycetota</taxon>
        <taxon>Actinomycetes</taxon>
        <taxon>Geodermatophilales</taxon>
        <taxon>Geodermatophilaceae</taxon>
        <taxon>Trujillonella</taxon>
    </lineage>
</organism>
<proteinExistence type="predicted"/>
<dbReference type="AlphaFoldDB" id="A0A1H8QTZ3"/>
<evidence type="ECO:0000313" key="3">
    <source>
        <dbReference type="EMBL" id="SEO57527.1"/>
    </source>
</evidence>
<dbReference type="Pfam" id="PF07859">
    <property type="entry name" value="Abhydrolase_3"/>
    <property type="match status" value="1"/>
</dbReference>
<evidence type="ECO:0000259" key="2">
    <source>
        <dbReference type="Pfam" id="PF07859"/>
    </source>
</evidence>
<dbReference type="PANTHER" id="PTHR48081">
    <property type="entry name" value="AB HYDROLASE SUPERFAMILY PROTEIN C4A8.06C"/>
    <property type="match status" value="1"/>
</dbReference>
<feature type="domain" description="Alpha/beta hydrolase fold-3" evidence="2">
    <location>
        <begin position="94"/>
        <end position="301"/>
    </location>
</feature>
<dbReference type="SUPFAM" id="SSF53474">
    <property type="entry name" value="alpha/beta-Hydrolases"/>
    <property type="match status" value="1"/>
</dbReference>
<reference evidence="4" key="1">
    <citation type="submission" date="2016-10" db="EMBL/GenBank/DDBJ databases">
        <authorList>
            <person name="Varghese N."/>
            <person name="Submissions S."/>
        </authorList>
    </citation>
    <scope>NUCLEOTIDE SEQUENCE [LARGE SCALE GENOMIC DNA]</scope>
    <source>
        <strain evidence="4">DSM 45413</strain>
    </source>
</reference>
<dbReference type="Gene3D" id="3.40.50.1820">
    <property type="entry name" value="alpha/beta hydrolase"/>
    <property type="match status" value="1"/>
</dbReference>
<evidence type="ECO:0000313" key="4">
    <source>
        <dbReference type="Proteomes" id="UP000198960"/>
    </source>
</evidence>
<dbReference type="Proteomes" id="UP000198960">
    <property type="component" value="Unassembled WGS sequence"/>
</dbReference>